<dbReference type="OrthoDB" id="2288358at2759"/>
<dbReference type="PROSITE" id="PS51517">
    <property type="entry name" value="NDT80"/>
    <property type="match status" value="1"/>
</dbReference>
<dbReference type="GO" id="GO:0045944">
    <property type="term" value="P:positive regulation of transcription by RNA polymerase II"/>
    <property type="evidence" value="ECO:0007669"/>
    <property type="project" value="TreeGrafter"/>
</dbReference>
<dbReference type="Pfam" id="PF05224">
    <property type="entry name" value="NDT80_PhoG"/>
    <property type="match status" value="1"/>
</dbReference>
<dbReference type="Proteomes" id="UP000092321">
    <property type="component" value="Unassembled WGS sequence"/>
</dbReference>
<feature type="region of interest" description="Disordered" evidence="3">
    <location>
        <begin position="1"/>
        <end position="31"/>
    </location>
</feature>
<dbReference type="GO" id="GO:0000228">
    <property type="term" value="C:nuclear chromosome"/>
    <property type="evidence" value="ECO:0007669"/>
    <property type="project" value="TreeGrafter"/>
</dbReference>
<comment type="caution">
    <text evidence="5">The sequence shown here is derived from an EMBL/GenBank/DDBJ whole genome shotgun (WGS) entry which is preliminary data.</text>
</comment>
<feature type="compositionally biased region" description="Basic and acidic residues" evidence="3">
    <location>
        <begin position="481"/>
        <end position="495"/>
    </location>
</feature>
<dbReference type="PANTHER" id="PTHR35144:SF2">
    <property type="entry name" value="MEIOSIS-SPECIFIC TRANSCRIPTION FACTOR NDT80"/>
    <property type="match status" value="1"/>
</dbReference>
<proteinExistence type="predicted"/>
<reference evidence="6" key="1">
    <citation type="journal article" date="2016" name="Proc. Natl. Acad. Sci. U.S.A.">
        <title>Comparative genomics of biotechnologically important yeasts.</title>
        <authorList>
            <person name="Riley R."/>
            <person name="Haridas S."/>
            <person name="Wolfe K.H."/>
            <person name="Lopes M.R."/>
            <person name="Hittinger C.T."/>
            <person name="Goeker M."/>
            <person name="Salamov A.A."/>
            <person name="Wisecaver J.H."/>
            <person name="Long T.M."/>
            <person name="Calvey C.H."/>
            <person name="Aerts A.L."/>
            <person name="Barry K.W."/>
            <person name="Choi C."/>
            <person name="Clum A."/>
            <person name="Coughlan A.Y."/>
            <person name="Deshpande S."/>
            <person name="Douglass A.P."/>
            <person name="Hanson S.J."/>
            <person name="Klenk H.-P."/>
            <person name="LaButti K.M."/>
            <person name="Lapidus A."/>
            <person name="Lindquist E.A."/>
            <person name="Lipzen A.M."/>
            <person name="Meier-Kolthoff J.P."/>
            <person name="Ohm R.A."/>
            <person name="Otillar R.P."/>
            <person name="Pangilinan J.L."/>
            <person name="Peng Y."/>
            <person name="Rokas A."/>
            <person name="Rosa C.A."/>
            <person name="Scheuner C."/>
            <person name="Sibirny A.A."/>
            <person name="Slot J.C."/>
            <person name="Stielow J.B."/>
            <person name="Sun H."/>
            <person name="Kurtzman C.P."/>
            <person name="Blackwell M."/>
            <person name="Grigoriev I.V."/>
            <person name="Jeffries T.W."/>
        </authorList>
    </citation>
    <scope>NUCLEOTIDE SEQUENCE [LARGE SCALE GENOMIC DNA]</scope>
    <source>
        <strain evidence="6">NRRL Y-1626</strain>
    </source>
</reference>
<dbReference type="Gene3D" id="2.60.40.1390">
    <property type="entry name" value="NDT80 DNA-binding domain"/>
    <property type="match status" value="1"/>
</dbReference>
<dbReference type="GO" id="GO:0003677">
    <property type="term" value="F:DNA binding"/>
    <property type="evidence" value="ECO:0007669"/>
    <property type="project" value="UniProtKB-KW"/>
</dbReference>
<dbReference type="SUPFAM" id="SSF49417">
    <property type="entry name" value="p53-like transcription factors"/>
    <property type="match status" value="1"/>
</dbReference>
<keyword evidence="1 2" id="KW-0238">DNA-binding</keyword>
<feature type="compositionally biased region" description="Low complexity" evidence="3">
    <location>
        <begin position="456"/>
        <end position="480"/>
    </location>
</feature>
<dbReference type="InterPro" id="IPR037141">
    <property type="entry name" value="NDT80_DNA-bd_dom_sf"/>
</dbReference>
<feature type="compositionally biased region" description="Basic and acidic residues" evidence="3">
    <location>
        <begin position="20"/>
        <end position="31"/>
    </location>
</feature>
<organism evidence="5 6">
    <name type="scientific">Hanseniaspora valbyensis NRRL Y-1626</name>
    <dbReference type="NCBI Taxonomy" id="766949"/>
    <lineage>
        <taxon>Eukaryota</taxon>
        <taxon>Fungi</taxon>
        <taxon>Dikarya</taxon>
        <taxon>Ascomycota</taxon>
        <taxon>Saccharomycotina</taxon>
        <taxon>Saccharomycetes</taxon>
        <taxon>Saccharomycodales</taxon>
        <taxon>Saccharomycodaceae</taxon>
        <taxon>Hanseniaspora</taxon>
    </lineage>
</organism>
<dbReference type="GO" id="GO:0003700">
    <property type="term" value="F:DNA-binding transcription factor activity"/>
    <property type="evidence" value="ECO:0007669"/>
    <property type="project" value="UniProtKB-UniRule"/>
</dbReference>
<evidence type="ECO:0000313" key="5">
    <source>
        <dbReference type="EMBL" id="OBA26155.1"/>
    </source>
</evidence>
<name>A0A1B7TBU2_9ASCO</name>
<keyword evidence="6" id="KW-1185">Reference proteome</keyword>
<feature type="DNA-binding region" description="NDT80" evidence="2">
    <location>
        <begin position="45"/>
        <end position="350"/>
    </location>
</feature>
<dbReference type="EMBL" id="LXPE01000022">
    <property type="protein sequence ID" value="OBA26155.1"/>
    <property type="molecule type" value="Genomic_DNA"/>
</dbReference>
<gene>
    <name evidence="5" type="ORF">HANVADRAFT_56626</name>
</gene>
<accession>A0A1B7TBU2</accession>
<feature type="compositionally biased region" description="Polar residues" evidence="3">
    <location>
        <begin position="342"/>
        <end position="353"/>
    </location>
</feature>
<protein>
    <submittedName>
        <fullName evidence="5">p53-like transcription factor</fullName>
    </submittedName>
</protein>
<dbReference type="InterPro" id="IPR024061">
    <property type="entry name" value="NDT80_DNA-bd_dom"/>
</dbReference>
<sequence length="825" mass="94947">MESNSIITSLDSNKCNQNFKENEDQSDSKEHQAVIPNSLLPKNLESSFFNSKQKIPYHQLASYSAHLKKSKIAPRSSLQFKLGPPYGQQTQHTQVYALCSQKLVYPVIIARIDRGFDNIKDSWIGYKRNYFTSVASFQIVSEHTMPLNNFIKERFFINVNSKKQEVQYFATRLFASCCEDMREMELVQHTAKRDKGPQIKPPIHPIVPGELPTHEIIRDASNIKNDSKKKKYDADFFLHKDKIDYSYFDPNSILFKYPLNDIIKVARYERVQFSSSINQKRPLNSVKHFKLTTVLGAVVNGNMLGHVGENHIKGTTVLLGKDQTFIPLVSKSTPSLIIRGRSPSNYPSNNVGETSPKPPQSLASKNVTINEQPTKKKHPKITENNIIMEKNYVNFPHLIKNTNKNIDPDFKMNNFELSPTNNAVLKMGRSRKNKHSSIKLGKKIKNPPVLVSSRPNTSNGKPNNNNNNINTKKKSNNNNNVKKDSNQKKEAKLDDEGVVENELQYFLDNCDDTADIENLLMEQIMKNEMMKETKETKVLQNNHDNKNRNQSCLDFSLNLDDKNNSCSNFLSKEKDIHNSGFFSQLEESRIDQSFSVNPNKGNKRSLSESIIIPHIDLENQSPKKKQRSFSCSLESPGKVTVNEEIIRLNPHSEFEEFFISEKEKKKYEEKQTNFGRKKEKENLYALEQEPIYELLHFSSDNEEGLDEQEKIVLEELKNSKVYTNEEVKCVETCKIEKNNTTNNNYELVCEKGVMNDISVDSGIEQNMLMMIPRSLMSRDEMNYLKGNDSNIINSNMFLDEEFYVEDPLKNRNQEKDTSYDSFLLV</sequence>
<dbReference type="PANTHER" id="PTHR35144">
    <property type="entry name" value="MEIOSIS-SPECIFIC TRANSCRIPTION FACTOR NDT80"/>
    <property type="match status" value="1"/>
</dbReference>
<feature type="region of interest" description="Disordered" evidence="3">
    <location>
        <begin position="337"/>
        <end position="383"/>
    </location>
</feature>
<feature type="domain" description="NDT80" evidence="4">
    <location>
        <begin position="45"/>
        <end position="350"/>
    </location>
</feature>
<feature type="region of interest" description="Disordered" evidence="3">
    <location>
        <begin position="423"/>
        <end position="495"/>
    </location>
</feature>
<dbReference type="InterPro" id="IPR008967">
    <property type="entry name" value="p53-like_TF_DNA-bd_sf"/>
</dbReference>
<dbReference type="InterPro" id="IPR052605">
    <property type="entry name" value="Fungal_trans_regulator"/>
</dbReference>
<feature type="compositionally biased region" description="Basic residues" evidence="3">
    <location>
        <begin position="428"/>
        <end position="445"/>
    </location>
</feature>
<feature type="compositionally biased region" description="Polar residues" evidence="3">
    <location>
        <begin position="361"/>
        <end position="372"/>
    </location>
</feature>
<evidence type="ECO:0000256" key="2">
    <source>
        <dbReference type="PROSITE-ProRule" id="PRU00850"/>
    </source>
</evidence>
<evidence type="ECO:0000256" key="3">
    <source>
        <dbReference type="SAM" id="MobiDB-lite"/>
    </source>
</evidence>
<evidence type="ECO:0000313" key="6">
    <source>
        <dbReference type="Proteomes" id="UP000092321"/>
    </source>
</evidence>
<evidence type="ECO:0000256" key="1">
    <source>
        <dbReference type="ARBA" id="ARBA00023125"/>
    </source>
</evidence>
<evidence type="ECO:0000259" key="4">
    <source>
        <dbReference type="PROSITE" id="PS51517"/>
    </source>
</evidence>
<dbReference type="GO" id="GO:0051321">
    <property type="term" value="P:meiotic cell cycle"/>
    <property type="evidence" value="ECO:0007669"/>
    <property type="project" value="TreeGrafter"/>
</dbReference>
<feature type="compositionally biased region" description="Polar residues" evidence="3">
    <location>
        <begin position="1"/>
        <end position="19"/>
    </location>
</feature>
<dbReference type="AlphaFoldDB" id="A0A1B7TBU2"/>